<dbReference type="Proteomes" id="UP000017246">
    <property type="component" value="Unassembled WGS sequence"/>
</dbReference>
<organism evidence="2 3">
    <name type="scientific">Echinococcus multilocularis</name>
    <name type="common">Fox tapeworm</name>
    <dbReference type="NCBI Taxonomy" id="6211"/>
    <lineage>
        <taxon>Eukaryota</taxon>
        <taxon>Metazoa</taxon>
        <taxon>Spiralia</taxon>
        <taxon>Lophotrochozoa</taxon>
        <taxon>Platyhelminthes</taxon>
        <taxon>Cestoda</taxon>
        <taxon>Eucestoda</taxon>
        <taxon>Cyclophyllidea</taxon>
        <taxon>Taeniidae</taxon>
        <taxon>Echinococcus</taxon>
    </lineage>
</organism>
<dbReference type="EMBL" id="LN902841">
    <property type="protein sequence ID" value="CDS40787.1"/>
    <property type="molecule type" value="Genomic_DNA"/>
</dbReference>
<dbReference type="OMA" id="LRISMFS"/>
<sequence>MFPCKFIFCLSLVCFCLILLEAPQTSGVRLQRQLLGGLANVDPLEDSRNQLLFEELDSLSPEIHSRLSAKRGFVRLG</sequence>
<reference evidence="2" key="2">
    <citation type="submission" date="2015-11" db="EMBL/GenBank/DDBJ databases">
        <authorList>
            <person name="Zhang Y."/>
            <person name="Guo Z."/>
        </authorList>
    </citation>
    <scope>NUCLEOTIDE SEQUENCE</scope>
</reference>
<feature type="signal peptide" evidence="1">
    <location>
        <begin position="1"/>
        <end position="27"/>
    </location>
</feature>
<dbReference type="OrthoDB" id="10343769at2759"/>
<evidence type="ECO:0000256" key="1">
    <source>
        <dbReference type="SAM" id="SignalP"/>
    </source>
</evidence>
<gene>
    <name evidence="2" type="ORF">EmuJ_000838600</name>
</gene>
<protein>
    <recommendedName>
        <fullName evidence="4">Neuropeptide</fullName>
    </recommendedName>
</protein>
<evidence type="ECO:0008006" key="4">
    <source>
        <dbReference type="Google" id="ProtNLM"/>
    </source>
</evidence>
<keyword evidence="3" id="KW-1185">Reference proteome</keyword>
<keyword evidence="1" id="KW-0732">Signal</keyword>
<evidence type="ECO:0000313" key="2">
    <source>
        <dbReference type="EMBL" id="CDS40787.1"/>
    </source>
</evidence>
<accession>A0A068YEY9</accession>
<reference evidence="2" key="1">
    <citation type="journal article" date="2013" name="Nature">
        <title>The genomes of four tapeworm species reveal adaptations to parasitism.</title>
        <authorList>
            <person name="Tsai I.J."/>
            <person name="Zarowiecki M."/>
            <person name="Holroyd N."/>
            <person name="Garciarrubio A."/>
            <person name="Sanchez-Flores A."/>
            <person name="Brooks K.L."/>
            <person name="Tracey A."/>
            <person name="Bobes R.J."/>
            <person name="Fragoso G."/>
            <person name="Sciutto E."/>
            <person name="Aslett M."/>
            <person name="Beasley H."/>
            <person name="Bennett H.M."/>
            <person name="Cai J."/>
            <person name="Camicia F."/>
            <person name="Clark R."/>
            <person name="Cucher M."/>
            <person name="De Silva N."/>
            <person name="Day T.A."/>
            <person name="Deplazes P."/>
            <person name="Estrada K."/>
            <person name="Fernandez C."/>
            <person name="Holland P.W."/>
            <person name="Hou J."/>
            <person name="Hu S."/>
            <person name="Huckvale T."/>
            <person name="Hung S.S."/>
            <person name="Kamenetzky L."/>
            <person name="Keane J.A."/>
            <person name="Kiss F."/>
            <person name="Koziol U."/>
            <person name="Lambert O."/>
            <person name="Liu K."/>
            <person name="Luo X."/>
            <person name="Luo Y."/>
            <person name="Macchiaroli N."/>
            <person name="Nichol S."/>
            <person name="Paps J."/>
            <person name="Parkinson J."/>
            <person name="Pouchkina-Stantcheva N."/>
            <person name="Riddiford N."/>
            <person name="Rosenzvit M."/>
            <person name="Salinas G."/>
            <person name="Wasmuth J.D."/>
            <person name="Zamanian M."/>
            <person name="Zheng Y."/>
            <person name="Cai X."/>
            <person name="Soberon X."/>
            <person name="Olson P.D."/>
            <person name="Laclette J.P."/>
            <person name="Brehm K."/>
            <person name="Berriman M."/>
            <person name="Garciarrubio A."/>
            <person name="Bobes R.J."/>
            <person name="Fragoso G."/>
            <person name="Sanchez-Flores A."/>
            <person name="Estrada K."/>
            <person name="Cevallos M.A."/>
            <person name="Morett E."/>
            <person name="Gonzalez V."/>
            <person name="Portillo T."/>
            <person name="Ochoa-Leyva A."/>
            <person name="Jose M.V."/>
            <person name="Sciutto E."/>
            <person name="Landa A."/>
            <person name="Jimenez L."/>
            <person name="Valdes V."/>
            <person name="Carrero J.C."/>
            <person name="Larralde C."/>
            <person name="Morales-Montor J."/>
            <person name="Limon-Lason J."/>
            <person name="Soberon X."/>
            <person name="Laclette J.P."/>
        </authorList>
    </citation>
    <scope>NUCLEOTIDE SEQUENCE [LARGE SCALE GENOMIC DNA]</scope>
</reference>
<dbReference type="AlphaFoldDB" id="A0A068YEY9"/>
<feature type="chain" id="PRO_5009741722" description="Neuropeptide" evidence="1">
    <location>
        <begin position="28"/>
        <end position="77"/>
    </location>
</feature>
<name>A0A068YEY9_ECHMU</name>
<evidence type="ECO:0000313" key="3">
    <source>
        <dbReference type="Proteomes" id="UP000017246"/>
    </source>
</evidence>
<proteinExistence type="predicted"/>